<dbReference type="WBParaSite" id="EN70_6276">
    <property type="protein sequence ID" value="EN70_6276"/>
    <property type="gene ID" value="EN70_6276"/>
</dbReference>
<evidence type="ECO:0000313" key="6">
    <source>
        <dbReference type="Proteomes" id="UP000095285"/>
    </source>
</evidence>
<dbReference type="PANTHER" id="PTHR14677:SF20">
    <property type="entry name" value="ZINC FINGER AN1-TYPE CONTAINING 2A-RELATED"/>
    <property type="match status" value="1"/>
</dbReference>
<dbReference type="SUPFAM" id="SSF118310">
    <property type="entry name" value="AN1-like Zinc finger"/>
    <property type="match status" value="2"/>
</dbReference>
<dbReference type="GO" id="GO:0005737">
    <property type="term" value="C:cytoplasm"/>
    <property type="evidence" value="ECO:0007669"/>
    <property type="project" value="TreeGrafter"/>
</dbReference>
<dbReference type="Gene3D" id="4.10.1110.10">
    <property type="entry name" value="AN1-like Zinc finger"/>
    <property type="match status" value="2"/>
</dbReference>
<evidence type="ECO:0000313" key="7">
    <source>
        <dbReference type="WBParaSite" id="EN70_6276"/>
    </source>
</evidence>
<dbReference type="Pfam" id="PF01428">
    <property type="entry name" value="zf-AN1"/>
    <property type="match status" value="2"/>
</dbReference>
<proteinExistence type="predicted"/>
<evidence type="ECO:0000256" key="3">
    <source>
        <dbReference type="ARBA" id="ARBA00022833"/>
    </source>
</evidence>
<dbReference type="InterPro" id="IPR057358">
    <property type="entry name" value="UBL_ZFAND1-like"/>
</dbReference>
<reference evidence="6" key="1">
    <citation type="submission" date="2012-04" db="EMBL/GenBank/DDBJ databases">
        <title>The Genome Sequence of Loa loa.</title>
        <authorList>
            <consortium name="The Broad Institute Genome Sequencing Platform"/>
            <consortium name="Broad Institute Genome Sequencing Center for Infectious Disease"/>
            <person name="Nutman T.B."/>
            <person name="Fink D.L."/>
            <person name="Russ C."/>
            <person name="Young S."/>
            <person name="Zeng Q."/>
            <person name="Gargeya S."/>
            <person name="Alvarado L."/>
            <person name="Berlin A."/>
            <person name="Chapman S.B."/>
            <person name="Chen Z."/>
            <person name="Freedman E."/>
            <person name="Gellesch M."/>
            <person name="Goldberg J."/>
            <person name="Griggs A."/>
            <person name="Gujja S."/>
            <person name="Heilman E.R."/>
            <person name="Heiman D."/>
            <person name="Howarth C."/>
            <person name="Mehta T."/>
            <person name="Neiman D."/>
            <person name="Pearson M."/>
            <person name="Roberts A."/>
            <person name="Saif S."/>
            <person name="Shea T."/>
            <person name="Shenoy N."/>
            <person name="Sisk P."/>
            <person name="Stolte C."/>
            <person name="Sykes S."/>
            <person name="White J."/>
            <person name="Yandava C."/>
            <person name="Haas B."/>
            <person name="Henn M.R."/>
            <person name="Nusbaum C."/>
            <person name="Birren B."/>
        </authorList>
    </citation>
    <scope>NUCLEOTIDE SEQUENCE [LARGE SCALE GENOMIC DNA]</scope>
</reference>
<sequence length="262" mass="30125">MAEFPELGKNCSLEACKKLDFVPFFCSYCAKYFCDEHRFDHGCQFKSLDAGQLATSSCDGSKPLRKYLCSMNGCFTFEIIQIDCQHCGFNFCLKHRYPEEHRCHAKDVANGQINRDLQEGLKKKMLMVLAADERDIAKASLSSPPQKKKPVDETMRRRADRIAVMRLKSNTRNCNIPAAEQMFLFIIENHKREPVMISKRWTIGRCVDQIANQYSIPNSNATFGTKVLRLYCETDQSSPLPMGDNVEKYLKDFANVFLKRDE</sequence>
<evidence type="ECO:0000256" key="4">
    <source>
        <dbReference type="PROSITE-ProRule" id="PRU00449"/>
    </source>
</evidence>
<feature type="domain" description="AN1-type" evidence="5">
    <location>
        <begin position="63"/>
        <end position="111"/>
    </location>
</feature>
<dbReference type="STRING" id="7209.A0A1I7VU23"/>
<dbReference type="AlphaFoldDB" id="A0A1I7VU23"/>
<dbReference type="PROSITE" id="PS51039">
    <property type="entry name" value="ZF_AN1"/>
    <property type="match status" value="1"/>
</dbReference>
<keyword evidence="3" id="KW-0862">Zinc</keyword>
<evidence type="ECO:0000256" key="2">
    <source>
        <dbReference type="ARBA" id="ARBA00022771"/>
    </source>
</evidence>
<dbReference type="InterPro" id="IPR035896">
    <property type="entry name" value="AN1-like_Znf"/>
</dbReference>
<keyword evidence="2 4" id="KW-0863">Zinc-finger</keyword>
<dbReference type="Pfam" id="PF25327">
    <property type="entry name" value="UBL_ZFAND1"/>
    <property type="match status" value="1"/>
</dbReference>
<evidence type="ECO:0000259" key="5">
    <source>
        <dbReference type="PROSITE" id="PS51039"/>
    </source>
</evidence>
<reference evidence="7" key="2">
    <citation type="submission" date="2016-11" db="UniProtKB">
        <authorList>
            <consortium name="WormBaseParasite"/>
        </authorList>
    </citation>
    <scope>IDENTIFICATION</scope>
</reference>
<evidence type="ECO:0000256" key="1">
    <source>
        <dbReference type="ARBA" id="ARBA00022723"/>
    </source>
</evidence>
<name>A0A1I7VU23_LOALO</name>
<dbReference type="GO" id="GO:0008270">
    <property type="term" value="F:zinc ion binding"/>
    <property type="evidence" value="ECO:0007669"/>
    <property type="project" value="UniProtKB-KW"/>
</dbReference>
<dbReference type="SMART" id="SM00154">
    <property type="entry name" value="ZnF_AN1"/>
    <property type="match status" value="2"/>
</dbReference>
<organism evidence="6 7">
    <name type="scientific">Loa loa</name>
    <name type="common">Eye worm</name>
    <name type="synonym">Filaria loa</name>
    <dbReference type="NCBI Taxonomy" id="7209"/>
    <lineage>
        <taxon>Eukaryota</taxon>
        <taxon>Metazoa</taxon>
        <taxon>Ecdysozoa</taxon>
        <taxon>Nematoda</taxon>
        <taxon>Chromadorea</taxon>
        <taxon>Rhabditida</taxon>
        <taxon>Spirurina</taxon>
        <taxon>Spiruromorpha</taxon>
        <taxon>Filarioidea</taxon>
        <taxon>Onchocercidae</taxon>
        <taxon>Loa</taxon>
    </lineage>
</organism>
<accession>A0A1I7VU23</accession>
<keyword evidence="1" id="KW-0479">Metal-binding</keyword>
<keyword evidence="6" id="KW-1185">Reference proteome</keyword>
<protein>
    <submittedName>
        <fullName evidence="7">AN1-type domain-containing protein</fullName>
    </submittedName>
</protein>
<dbReference type="InterPro" id="IPR000058">
    <property type="entry name" value="Znf_AN1"/>
</dbReference>
<dbReference type="Proteomes" id="UP000095285">
    <property type="component" value="Unassembled WGS sequence"/>
</dbReference>
<dbReference type="PANTHER" id="PTHR14677">
    <property type="entry name" value="ARSENITE INDUCUBLE RNA ASSOCIATED PROTEIN AIP-1-RELATED"/>
    <property type="match status" value="1"/>
</dbReference>